<evidence type="ECO:0000256" key="1">
    <source>
        <dbReference type="ARBA" id="ARBA00022729"/>
    </source>
</evidence>
<keyword evidence="7" id="KW-1185">Reference proteome</keyword>
<dbReference type="OrthoDB" id="289247at2759"/>
<dbReference type="SUPFAM" id="SSF47473">
    <property type="entry name" value="EF-hand"/>
    <property type="match status" value="1"/>
</dbReference>
<dbReference type="InterPro" id="IPR018247">
    <property type="entry name" value="EF_Hand_1_Ca_BS"/>
</dbReference>
<gene>
    <name evidence="6" type="ORF">EHS25_004314</name>
</gene>
<dbReference type="InterPro" id="IPR002048">
    <property type="entry name" value="EF_hand_dom"/>
</dbReference>
<evidence type="ECO:0000313" key="6">
    <source>
        <dbReference type="EMBL" id="RSH94511.1"/>
    </source>
</evidence>
<dbReference type="AlphaFoldDB" id="A0A427YU34"/>
<feature type="region of interest" description="Disordered" evidence="3">
    <location>
        <begin position="287"/>
        <end position="306"/>
    </location>
</feature>
<dbReference type="Pfam" id="PF13499">
    <property type="entry name" value="EF-hand_7"/>
    <property type="match status" value="1"/>
</dbReference>
<dbReference type="CDD" id="cd00051">
    <property type="entry name" value="EFh"/>
    <property type="match status" value="1"/>
</dbReference>
<feature type="region of interest" description="Disordered" evidence="3">
    <location>
        <begin position="211"/>
        <end position="230"/>
    </location>
</feature>
<protein>
    <recommendedName>
        <fullName evidence="5">EF-hand domain-containing protein</fullName>
    </recommendedName>
</protein>
<dbReference type="PANTHER" id="PTHR19237:SF20">
    <property type="entry name" value="NUCLEOBINDIN 1"/>
    <property type="match status" value="1"/>
</dbReference>
<organism evidence="6 7">
    <name type="scientific">Saitozyma podzolica</name>
    <dbReference type="NCBI Taxonomy" id="1890683"/>
    <lineage>
        <taxon>Eukaryota</taxon>
        <taxon>Fungi</taxon>
        <taxon>Dikarya</taxon>
        <taxon>Basidiomycota</taxon>
        <taxon>Agaricomycotina</taxon>
        <taxon>Tremellomycetes</taxon>
        <taxon>Tremellales</taxon>
        <taxon>Trimorphomycetaceae</taxon>
        <taxon>Saitozyma</taxon>
    </lineage>
</organism>
<dbReference type="InterPro" id="IPR040250">
    <property type="entry name" value="Nucleobindin"/>
</dbReference>
<evidence type="ECO:0000256" key="3">
    <source>
        <dbReference type="SAM" id="MobiDB-lite"/>
    </source>
</evidence>
<evidence type="ECO:0000259" key="5">
    <source>
        <dbReference type="PROSITE" id="PS50222"/>
    </source>
</evidence>
<dbReference type="GO" id="GO:0005509">
    <property type="term" value="F:calcium ion binding"/>
    <property type="evidence" value="ECO:0007669"/>
    <property type="project" value="InterPro"/>
</dbReference>
<keyword evidence="1 4" id="KW-0732">Signal</keyword>
<comment type="caution">
    <text evidence="6">The sequence shown here is derived from an EMBL/GenBank/DDBJ whole genome shotgun (WGS) entry which is preliminary data.</text>
</comment>
<evidence type="ECO:0000256" key="2">
    <source>
        <dbReference type="ARBA" id="ARBA00022837"/>
    </source>
</evidence>
<evidence type="ECO:0000256" key="4">
    <source>
        <dbReference type="SAM" id="SignalP"/>
    </source>
</evidence>
<dbReference type="Gene3D" id="1.10.238.10">
    <property type="entry name" value="EF-hand"/>
    <property type="match status" value="1"/>
</dbReference>
<dbReference type="STRING" id="1890683.A0A427YU34"/>
<dbReference type="InterPro" id="IPR011992">
    <property type="entry name" value="EF-hand-dom_pair"/>
</dbReference>
<dbReference type="Proteomes" id="UP000279259">
    <property type="component" value="Unassembled WGS sequence"/>
</dbReference>
<dbReference type="EMBL" id="RSCD01000002">
    <property type="protein sequence ID" value="RSH94511.1"/>
    <property type="molecule type" value="Genomic_DNA"/>
</dbReference>
<accession>A0A427YU34</accession>
<dbReference type="PANTHER" id="PTHR19237">
    <property type="entry name" value="NUCLEOBINDIN"/>
    <property type="match status" value="1"/>
</dbReference>
<reference evidence="6 7" key="1">
    <citation type="submission" date="2018-11" db="EMBL/GenBank/DDBJ databases">
        <title>Genome sequence of Saitozyma podzolica DSM 27192.</title>
        <authorList>
            <person name="Aliyu H."/>
            <person name="Gorte O."/>
            <person name="Ochsenreither K."/>
        </authorList>
    </citation>
    <scope>NUCLEOTIDE SEQUENCE [LARGE SCALE GENOMIC DNA]</scope>
    <source>
        <strain evidence="6 7">DSM 27192</strain>
    </source>
</reference>
<feature type="region of interest" description="Disordered" evidence="3">
    <location>
        <begin position="240"/>
        <end position="277"/>
    </location>
</feature>
<name>A0A427YU34_9TREE</name>
<dbReference type="GO" id="GO:0005793">
    <property type="term" value="C:endoplasmic reticulum-Golgi intermediate compartment"/>
    <property type="evidence" value="ECO:0007669"/>
    <property type="project" value="TreeGrafter"/>
</dbReference>
<feature type="chain" id="PRO_5019511890" description="EF-hand domain-containing protein" evidence="4">
    <location>
        <begin position="17"/>
        <end position="322"/>
    </location>
</feature>
<evidence type="ECO:0000313" key="7">
    <source>
        <dbReference type="Proteomes" id="UP000279259"/>
    </source>
</evidence>
<dbReference type="GO" id="GO:0070062">
    <property type="term" value="C:extracellular exosome"/>
    <property type="evidence" value="ECO:0007669"/>
    <property type="project" value="TreeGrafter"/>
</dbReference>
<dbReference type="PROSITE" id="PS50222">
    <property type="entry name" value="EF_HAND_2"/>
    <property type="match status" value="1"/>
</dbReference>
<feature type="compositionally biased region" description="Basic and acidic residues" evidence="3">
    <location>
        <begin position="287"/>
        <end position="304"/>
    </location>
</feature>
<sequence length="322" mass="35963">MRRAITFLALAALVAAHGDHTFDLEDANDEGMSYAERHMHTEHHIDSFDLPSFFKLHDLDSDGFWDEDEIKAVYGLYHNAAKVHVGNQDLVEGRAWAVVEKVLQRLDTDQDGKISLEEFIAGGPDGLPSFAGYKELGHHYDEESEYFLHHEELYHSTPETQTDESYTHPEDIAHFRMHEHIEAEEDRRERVFEGLPETADLAKDHVVEDPLDSHAHAPGEGPEPTSVVGDDQAAAPSVALKAGDEVPPPPKLVRQDPGASPSRMKMGKTGGGLEKEDLDGLKEGVAGARHDAHSRPRNAEERLRAGVPYKYKMRKGLRSDEF</sequence>
<feature type="domain" description="EF-hand" evidence="5">
    <location>
        <begin position="94"/>
        <end position="129"/>
    </location>
</feature>
<keyword evidence="2" id="KW-0106">Calcium</keyword>
<feature type="signal peptide" evidence="4">
    <location>
        <begin position="1"/>
        <end position="16"/>
    </location>
</feature>
<dbReference type="PROSITE" id="PS00018">
    <property type="entry name" value="EF_HAND_1"/>
    <property type="match status" value="1"/>
</dbReference>
<proteinExistence type="predicted"/>